<gene>
    <name evidence="2" type="ORF">ASIM_LOCUS4746</name>
</gene>
<organism evidence="4">
    <name type="scientific">Anisakis simplex</name>
    <name type="common">Herring worm</name>
    <dbReference type="NCBI Taxonomy" id="6269"/>
    <lineage>
        <taxon>Eukaryota</taxon>
        <taxon>Metazoa</taxon>
        <taxon>Ecdysozoa</taxon>
        <taxon>Nematoda</taxon>
        <taxon>Chromadorea</taxon>
        <taxon>Rhabditida</taxon>
        <taxon>Spirurina</taxon>
        <taxon>Ascaridomorpha</taxon>
        <taxon>Ascaridoidea</taxon>
        <taxon>Anisakidae</taxon>
        <taxon>Anisakis</taxon>
        <taxon>Anisakis simplex complex</taxon>
    </lineage>
</organism>
<dbReference type="EMBL" id="UYRR01008581">
    <property type="protein sequence ID" value="VDK24398.1"/>
    <property type="molecule type" value="Genomic_DNA"/>
</dbReference>
<dbReference type="AlphaFoldDB" id="A0A0M3JBG2"/>
<protein>
    <submittedName>
        <fullName evidence="4">Transposase</fullName>
    </submittedName>
</protein>
<keyword evidence="3" id="KW-1185">Reference proteome</keyword>
<dbReference type="WBParaSite" id="ASIM_0000493701-mRNA-1">
    <property type="protein sequence ID" value="ASIM_0000493701-mRNA-1"/>
    <property type="gene ID" value="ASIM_0000493701"/>
</dbReference>
<reference evidence="4" key="1">
    <citation type="submission" date="2017-02" db="UniProtKB">
        <authorList>
            <consortium name="WormBaseParasite"/>
        </authorList>
    </citation>
    <scope>IDENTIFICATION</scope>
</reference>
<name>A0A0M3JBG2_ANISI</name>
<feature type="compositionally biased region" description="Basic and acidic residues" evidence="1">
    <location>
        <begin position="1"/>
        <end position="18"/>
    </location>
</feature>
<evidence type="ECO:0000313" key="3">
    <source>
        <dbReference type="Proteomes" id="UP000267096"/>
    </source>
</evidence>
<reference evidence="2 3" key="2">
    <citation type="submission" date="2018-11" db="EMBL/GenBank/DDBJ databases">
        <authorList>
            <consortium name="Pathogen Informatics"/>
        </authorList>
    </citation>
    <scope>NUCLEOTIDE SEQUENCE [LARGE SCALE GENOMIC DNA]</scope>
</reference>
<sequence length="50" mass="5500">MKRSQAKDGKVRFSHLEEDSASEVDASPDYHFAPSQEDSDRGDESDVATA</sequence>
<feature type="region of interest" description="Disordered" evidence="1">
    <location>
        <begin position="1"/>
        <end position="50"/>
    </location>
</feature>
<evidence type="ECO:0000256" key="1">
    <source>
        <dbReference type="SAM" id="MobiDB-lite"/>
    </source>
</evidence>
<evidence type="ECO:0000313" key="4">
    <source>
        <dbReference type="WBParaSite" id="ASIM_0000493701-mRNA-1"/>
    </source>
</evidence>
<dbReference type="Proteomes" id="UP000267096">
    <property type="component" value="Unassembled WGS sequence"/>
</dbReference>
<proteinExistence type="predicted"/>
<evidence type="ECO:0000313" key="2">
    <source>
        <dbReference type="EMBL" id="VDK24398.1"/>
    </source>
</evidence>
<accession>A0A0M3JBG2</accession>